<keyword evidence="2" id="KW-1185">Reference proteome</keyword>
<name>A0A1M5IFB1_9RHOB</name>
<evidence type="ECO:0000313" key="1">
    <source>
        <dbReference type="EMBL" id="SHG26937.1"/>
    </source>
</evidence>
<dbReference type="OrthoDB" id="547419at2"/>
<dbReference type="SUPFAM" id="SSF52540">
    <property type="entry name" value="P-loop containing nucleoside triphosphate hydrolases"/>
    <property type="match status" value="1"/>
</dbReference>
<sequence length="308" mass="34960">MLCIHIGTGKAGSTSIQSFIKSQRANISHGQLDALEIGNSWKIAASTGTPEAKKYFVEKIKLLSEDEFLKLKQVFWAKVEAEVETSDYTNFVASSEFIYQLVQRENDILQLKRNLIRIFGEVKIILYFRNQLDYTRSVYSQMVTGTTAETQAFQKFMTERSYADFLVDYATQIKLWTDVFGFDRISATVFDRRNFSNGDLIEDFCSRAGLSLATQPASAQCRVANASPCYSELVIQRHLNMLGLHGHLPWILRKIRGAVLLLARTLAPRLPFPSDNDDGILLEISDGNAWLNERFFSDLPVQLPVENH</sequence>
<dbReference type="EMBL" id="FQWM01000001">
    <property type="protein sequence ID" value="SHG26937.1"/>
    <property type="molecule type" value="Genomic_DNA"/>
</dbReference>
<reference evidence="2" key="1">
    <citation type="submission" date="2016-11" db="EMBL/GenBank/DDBJ databases">
        <authorList>
            <person name="Varghese N."/>
            <person name="Submissions S."/>
        </authorList>
    </citation>
    <scope>NUCLEOTIDE SEQUENCE [LARGE SCALE GENOMIC DNA]</scope>
    <source>
        <strain evidence="2">DSM 28223</strain>
    </source>
</reference>
<dbReference type="Proteomes" id="UP000184211">
    <property type="component" value="Unassembled WGS sequence"/>
</dbReference>
<gene>
    <name evidence="1" type="ORF">SAMN04488044_0307</name>
</gene>
<dbReference type="InterPro" id="IPR027417">
    <property type="entry name" value="P-loop_NTPase"/>
</dbReference>
<dbReference type="Gene3D" id="3.40.50.300">
    <property type="entry name" value="P-loop containing nucleotide triphosphate hydrolases"/>
    <property type="match status" value="1"/>
</dbReference>
<evidence type="ECO:0008006" key="3">
    <source>
        <dbReference type="Google" id="ProtNLM"/>
    </source>
</evidence>
<dbReference type="STRING" id="870908.SAMN04488044_0307"/>
<proteinExistence type="predicted"/>
<dbReference type="RefSeq" id="WP_072789497.1">
    <property type="nucleotide sequence ID" value="NZ_FQWM01000001.1"/>
</dbReference>
<organism evidence="1 2">
    <name type="scientific">Cognatishimia maritima</name>
    <dbReference type="NCBI Taxonomy" id="870908"/>
    <lineage>
        <taxon>Bacteria</taxon>
        <taxon>Pseudomonadati</taxon>
        <taxon>Pseudomonadota</taxon>
        <taxon>Alphaproteobacteria</taxon>
        <taxon>Rhodobacterales</taxon>
        <taxon>Paracoccaceae</taxon>
        <taxon>Cognatishimia</taxon>
    </lineage>
</organism>
<evidence type="ECO:0000313" key="2">
    <source>
        <dbReference type="Proteomes" id="UP000184211"/>
    </source>
</evidence>
<dbReference type="AlphaFoldDB" id="A0A1M5IFB1"/>
<protein>
    <recommendedName>
        <fullName evidence="3">Sulfotransferase family protein</fullName>
    </recommendedName>
</protein>
<accession>A0A1M5IFB1</accession>